<protein>
    <submittedName>
        <fullName evidence="2">Helix-turn-helix domain-containing protein</fullName>
    </submittedName>
</protein>
<feature type="domain" description="Transcriptional regulator DauR-like HTH" evidence="1">
    <location>
        <begin position="6"/>
        <end position="27"/>
    </location>
</feature>
<dbReference type="InterPro" id="IPR039445">
    <property type="entry name" value="DauR-like_HTH"/>
</dbReference>
<gene>
    <name evidence="2" type="ORF">GS399_00840</name>
</gene>
<dbReference type="Proteomes" id="UP000466586">
    <property type="component" value="Unassembled WGS sequence"/>
</dbReference>
<dbReference type="EMBL" id="WVHT01000001">
    <property type="protein sequence ID" value="MXV49502.1"/>
    <property type="molecule type" value="Genomic_DNA"/>
</dbReference>
<dbReference type="Gene3D" id="1.10.10.60">
    <property type="entry name" value="Homeodomain-like"/>
    <property type="match status" value="1"/>
</dbReference>
<evidence type="ECO:0000259" key="1">
    <source>
        <dbReference type="Pfam" id="PF13309"/>
    </source>
</evidence>
<organism evidence="2 3">
    <name type="scientific">Hufsiella arboris</name>
    <dbReference type="NCBI Taxonomy" id="2695275"/>
    <lineage>
        <taxon>Bacteria</taxon>
        <taxon>Pseudomonadati</taxon>
        <taxon>Bacteroidota</taxon>
        <taxon>Sphingobacteriia</taxon>
        <taxon>Sphingobacteriales</taxon>
        <taxon>Sphingobacteriaceae</taxon>
        <taxon>Hufsiella</taxon>
    </lineage>
</organism>
<dbReference type="Pfam" id="PF13309">
    <property type="entry name" value="HTH_22"/>
    <property type="match status" value="1"/>
</dbReference>
<evidence type="ECO:0000313" key="3">
    <source>
        <dbReference type="Proteomes" id="UP000466586"/>
    </source>
</evidence>
<proteinExistence type="predicted"/>
<keyword evidence="3" id="KW-1185">Reference proteome</keyword>
<sequence>MSASNKKSVEEIAKELGISRATCYRYIEIAQQT</sequence>
<dbReference type="RefSeq" id="WP_160843231.1">
    <property type="nucleotide sequence ID" value="NZ_WVHT01000001.1"/>
</dbReference>
<comment type="caution">
    <text evidence="2">The sequence shown here is derived from an EMBL/GenBank/DDBJ whole genome shotgun (WGS) entry which is preliminary data.</text>
</comment>
<dbReference type="AlphaFoldDB" id="A0A7K1Y4J8"/>
<name>A0A7K1Y4J8_9SPHI</name>
<accession>A0A7K1Y4J8</accession>
<evidence type="ECO:0000313" key="2">
    <source>
        <dbReference type="EMBL" id="MXV49502.1"/>
    </source>
</evidence>
<reference evidence="2 3" key="1">
    <citation type="submission" date="2019-11" db="EMBL/GenBank/DDBJ databases">
        <title>Pedobacter sp. HMF7647 Genome sequencing and assembly.</title>
        <authorList>
            <person name="Kang H."/>
            <person name="Kim H."/>
            <person name="Joh K."/>
        </authorList>
    </citation>
    <scope>NUCLEOTIDE SEQUENCE [LARGE SCALE GENOMIC DNA]</scope>
    <source>
        <strain evidence="2 3">HMF7647</strain>
    </source>
</reference>